<comment type="similarity">
    <text evidence="1 8">Belongs to the peptidase C14A family.</text>
</comment>
<evidence type="ECO:0000259" key="10">
    <source>
        <dbReference type="PROSITE" id="PS50207"/>
    </source>
</evidence>
<dbReference type="FunFam" id="3.40.50.1460:FF:000001">
    <property type="entry name" value="Caspase-3 preproprotein"/>
    <property type="match status" value="1"/>
</dbReference>
<dbReference type="CDD" id="cd00032">
    <property type="entry name" value="CASc"/>
    <property type="match status" value="1"/>
</dbReference>
<feature type="compositionally biased region" description="Polar residues" evidence="9">
    <location>
        <begin position="19"/>
        <end position="33"/>
    </location>
</feature>
<dbReference type="Proteomes" id="UP000515154">
    <property type="component" value="Linkage group LG7"/>
</dbReference>
<dbReference type="PROSITE" id="PS50208">
    <property type="entry name" value="CASPASE_P20"/>
    <property type="match status" value="1"/>
</dbReference>
<keyword evidence="5" id="KW-0788">Thiol protease</keyword>
<keyword evidence="4" id="KW-0378">Hydrolase</keyword>
<reference evidence="13" key="1">
    <citation type="submission" date="2025-08" db="UniProtKB">
        <authorList>
            <consortium name="RefSeq"/>
        </authorList>
    </citation>
    <scope>IDENTIFICATION</scope>
</reference>
<dbReference type="InterPro" id="IPR002138">
    <property type="entry name" value="Pept_C14_p10"/>
</dbReference>
<gene>
    <name evidence="13" type="primary">LOC115213902</name>
</gene>
<accession>A0A6P7SL55</accession>
<dbReference type="InterPro" id="IPR029030">
    <property type="entry name" value="Caspase-like_dom_sf"/>
</dbReference>
<evidence type="ECO:0000256" key="6">
    <source>
        <dbReference type="ARBA" id="ARBA00023145"/>
    </source>
</evidence>
<dbReference type="RefSeq" id="XP_029638738.1">
    <property type="nucleotide sequence ID" value="XM_029782878.2"/>
</dbReference>
<dbReference type="SUPFAM" id="SSF52129">
    <property type="entry name" value="Caspase-like"/>
    <property type="match status" value="1"/>
</dbReference>
<dbReference type="PANTHER" id="PTHR10454">
    <property type="entry name" value="CASPASE"/>
    <property type="match status" value="1"/>
</dbReference>
<proteinExistence type="inferred from homology"/>
<dbReference type="PANTHER" id="PTHR10454:SF232">
    <property type="entry name" value="AT03047P-RELATED"/>
    <property type="match status" value="1"/>
</dbReference>
<name>A0A6P7SL55_9MOLL</name>
<dbReference type="GO" id="GO:0005737">
    <property type="term" value="C:cytoplasm"/>
    <property type="evidence" value="ECO:0007669"/>
    <property type="project" value="TreeGrafter"/>
</dbReference>
<keyword evidence="6" id="KW-0865">Zymogen</keyword>
<keyword evidence="12" id="KW-1185">Reference proteome</keyword>
<evidence type="ECO:0000256" key="1">
    <source>
        <dbReference type="ARBA" id="ARBA00010134"/>
    </source>
</evidence>
<dbReference type="PROSITE" id="PS01122">
    <property type="entry name" value="CASPASE_CYS"/>
    <property type="match status" value="1"/>
</dbReference>
<evidence type="ECO:0000256" key="9">
    <source>
        <dbReference type="SAM" id="MobiDB-lite"/>
    </source>
</evidence>
<dbReference type="Gene3D" id="3.40.50.1460">
    <property type="match status" value="1"/>
</dbReference>
<evidence type="ECO:0000256" key="8">
    <source>
        <dbReference type="RuleBase" id="RU003971"/>
    </source>
</evidence>
<evidence type="ECO:0000256" key="3">
    <source>
        <dbReference type="ARBA" id="ARBA00022703"/>
    </source>
</evidence>
<sequence>MESSSIGKGTRPTGLTIPSGYQTDDSPSNSSCESGDKKSLRPGAPSDPLEYNFNNKRRGIFIIINNKHFDESTGQHAREGTDIDAERLEERFQALGFEVQRYDNITRTKMTGLMYDMASKDHSDVDCFGVAILSHGREGAVYATDGSVPLNILVLPFKGDRAPSLVGKPKLFFIQACRGTKMDDGVEVVDGSSFTEDDSVDAVASADVIMRTVPTEADFLFAYSTTPGYYSWRNNEEGSWFIQALCIILENHGKEMELMHMLTLVNHIVAYDFESCTNEDFTSKKKQMPCIVSMLTKYVYFRPKKQEII</sequence>
<feature type="active site" evidence="7">
    <location>
        <position position="135"/>
    </location>
</feature>
<evidence type="ECO:0000313" key="12">
    <source>
        <dbReference type="Proteomes" id="UP000515154"/>
    </source>
</evidence>
<dbReference type="InterPro" id="IPR011600">
    <property type="entry name" value="Pept_C14_caspase"/>
</dbReference>
<dbReference type="PIRSF" id="PIRSF038001">
    <property type="entry name" value="Caspase_ICE"/>
    <property type="match status" value="1"/>
</dbReference>
<dbReference type="AlphaFoldDB" id="A0A6P7SL55"/>
<dbReference type="InterPro" id="IPR016129">
    <property type="entry name" value="Caspase_his_AS"/>
</dbReference>
<dbReference type="PRINTS" id="PR00376">
    <property type="entry name" value="IL1BCENZYME"/>
</dbReference>
<keyword evidence="2" id="KW-0645">Protease</keyword>
<dbReference type="GO" id="GO:0006915">
    <property type="term" value="P:apoptotic process"/>
    <property type="evidence" value="ECO:0007669"/>
    <property type="project" value="UniProtKB-KW"/>
</dbReference>
<dbReference type="PROSITE" id="PS01121">
    <property type="entry name" value="CASPASE_HIS"/>
    <property type="match status" value="1"/>
</dbReference>
<feature type="active site" evidence="7">
    <location>
        <position position="177"/>
    </location>
</feature>
<dbReference type="KEGG" id="osn:115213902"/>
<dbReference type="InterPro" id="IPR002398">
    <property type="entry name" value="Pept_C14"/>
</dbReference>
<dbReference type="SMART" id="SM00115">
    <property type="entry name" value="CASc"/>
    <property type="match status" value="1"/>
</dbReference>
<evidence type="ECO:0000256" key="2">
    <source>
        <dbReference type="ARBA" id="ARBA00022670"/>
    </source>
</evidence>
<dbReference type="GO" id="GO:0004197">
    <property type="term" value="F:cysteine-type endopeptidase activity"/>
    <property type="evidence" value="ECO:0007669"/>
    <property type="project" value="InterPro"/>
</dbReference>
<evidence type="ECO:0000256" key="5">
    <source>
        <dbReference type="ARBA" id="ARBA00022807"/>
    </source>
</evidence>
<feature type="region of interest" description="Disordered" evidence="9">
    <location>
        <begin position="1"/>
        <end position="51"/>
    </location>
</feature>
<feature type="domain" description="Caspase family p10" evidence="10">
    <location>
        <begin position="209"/>
        <end position="303"/>
    </location>
</feature>
<dbReference type="GO" id="GO:0043525">
    <property type="term" value="P:positive regulation of neuron apoptotic process"/>
    <property type="evidence" value="ECO:0007669"/>
    <property type="project" value="TreeGrafter"/>
</dbReference>
<evidence type="ECO:0000256" key="7">
    <source>
        <dbReference type="PIRSR" id="PIRSR038001-1"/>
    </source>
</evidence>
<dbReference type="Pfam" id="PF00656">
    <property type="entry name" value="Peptidase_C14"/>
    <property type="match status" value="1"/>
</dbReference>
<evidence type="ECO:0000256" key="4">
    <source>
        <dbReference type="ARBA" id="ARBA00022801"/>
    </source>
</evidence>
<dbReference type="GO" id="GO:0006508">
    <property type="term" value="P:proteolysis"/>
    <property type="evidence" value="ECO:0007669"/>
    <property type="project" value="UniProtKB-KW"/>
</dbReference>
<dbReference type="InterPro" id="IPR001309">
    <property type="entry name" value="Pept_C14_p20"/>
</dbReference>
<evidence type="ECO:0000259" key="11">
    <source>
        <dbReference type="PROSITE" id="PS50208"/>
    </source>
</evidence>
<organism evidence="12 13">
    <name type="scientific">Octopus sinensis</name>
    <name type="common">East Asian common octopus</name>
    <dbReference type="NCBI Taxonomy" id="2607531"/>
    <lineage>
        <taxon>Eukaryota</taxon>
        <taxon>Metazoa</taxon>
        <taxon>Spiralia</taxon>
        <taxon>Lophotrochozoa</taxon>
        <taxon>Mollusca</taxon>
        <taxon>Cephalopoda</taxon>
        <taxon>Coleoidea</taxon>
        <taxon>Octopodiformes</taxon>
        <taxon>Octopoda</taxon>
        <taxon>Incirrata</taxon>
        <taxon>Octopodidae</taxon>
        <taxon>Octopus</taxon>
    </lineage>
</organism>
<evidence type="ECO:0000313" key="13">
    <source>
        <dbReference type="RefSeq" id="XP_029638738.1"/>
    </source>
</evidence>
<dbReference type="PROSITE" id="PS50207">
    <property type="entry name" value="CASPASE_P10"/>
    <property type="match status" value="1"/>
</dbReference>
<protein>
    <submittedName>
        <fullName evidence="13">Caspase-3 isoform X1</fullName>
    </submittedName>
</protein>
<feature type="domain" description="Caspase family p20" evidence="11">
    <location>
        <begin position="57"/>
        <end position="181"/>
    </location>
</feature>
<keyword evidence="3" id="KW-0053">Apoptosis</keyword>
<dbReference type="InterPro" id="IPR015917">
    <property type="entry name" value="Pept_C14A"/>
</dbReference>
<dbReference type="InterPro" id="IPR033139">
    <property type="entry name" value="Caspase_cys_AS"/>
</dbReference>